<accession>A0A448MLN0</accession>
<dbReference type="KEGG" id="rpne:NCTC8284_01245"/>
<proteinExistence type="predicted"/>
<dbReference type="Proteomes" id="UP000278733">
    <property type="component" value="Chromosome"/>
</dbReference>
<reference evidence="2 3" key="1">
    <citation type="submission" date="2018-12" db="EMBL/GenBank/DDBJ databases">
        <authorList>
            <consortium name="Pathogen Informatics"/>
        </authorList>
    </citation>
    <scope>NUCLEOTIDE SEQUENCE [LARGE SCALE GENOMIC DNA]</scope>
    <source>
        <strain evidence="2 3">NCTC8284</strain>
    </source>
</reference>
<evidence type="ECO:0000256" key="1">
    <source>
        <dbReference type="SAM" id="SignalP"/>
    </source>
</evidence>
<sequence length="86" mass="10057">MKKLPLISLAILTALSQPIRANTNADKSKSMPTINLAEEQLKWQQNQQNTELKRLNQRATFLQFENLLKSAVKIIVFLKIERFFYH</sequence>
<keyword evidence="1" id="KW-0732">Signal</keyword>
<evidence type="ECO:0000313" key="2">
    <source>
        <dbReference type="EMBL" id="VEH66087.1"/>
    </source>
</evidence>
<feature type="chain" id="PRO_5019224405" evidence="1">
    <location>
        <begin position="22"/>
        <end position="86"/>
    </location>
</feature>
<dbReference type="AlphaFoldDB" id="A0A448MLN0"/>
<protein>
    <submittedName>
        <fullName evidence="2">Uncharacterized protein</fullName>
    </submittedName>
</protein>
<gene>
    <name evidence="2" type="ORF">NCTC8284_01245</name>
</gene>
<dbReference type="EMBL" id="LR134405">
    <property type="protein sequence ID" value="VEH66087.1"/>
    <property type="molecule type" value="Genomic_DNA"/>
</dbReference>
<feature type="signal peptide" evidence="1">
    <location>
        <begin position="1"/>
        <end position="21"/>
    </location>
</feature>
<name>A0A448MLN0_9PAST</name>
<organism evidence="2 3">
    <name type="scientific">Rodentibacter pneumotropicus</name>
    <dbReference type="NCBI Taxonomy" id="758"/>
    <lineage>
        <taxon>Bacteria</taxon>
        <taxon>Pseudomonadati</taxon>
        <taxon>Pseudomonadota</taxon>
        <taxon>Gammaproteobacteria</taxon>
        <taxon>Pasteurellales</taxon>
        <taxon>Pasteurellaceae</taxon>
        <taxon>Rodentibacter</taxon>
    </lineage>
</organism>
<evidence type="ECO:0000313" key="3">
    <source>
        <dbReference type="Proteomes" id="UP000278733"/>
    </source>
</evidence>